<keyword evidence="2" id="KW-0812">Transmembrane</keyword>
<feature type="compositionally biased region" description="Polar residues" evidence="1">
    <location>
        <begin position="365"/>
        <end position="377"/>
    </location>
</feature>
<reference evidence="4" key="1">
    <citation type="journal article" date="2020" name="BMC">
        <title>Leishmania infection induces a limited differential gene expression in the sand fly midgut.</title>
        <authorList>
            <person name="Coutinho-Abreu I.V."/>
            <person name="Serafim T.D."/>
            <person name="Meneses C."/>
            <person name="Kamhawi S."/>
            <person name="Oliveira F."/>
            <person name="Valenzuela J.G."/>
        </authorList>
    </citation>
    <scope>NUCLEOTIDE SEQUENCE</scope>
    <source>
        <strain evidence="4">Jacobina</strain>
        <tissue evidence="4">Midgut</tissue>
    </source>
</reference>
<feature type="chain" id="PRO_5029012268" evidence="3">
    <location>
        <begin position="36"/>
        <end position="388"/>
    </location>
</feature>
<evidence type="ECO:0000313" key="4">
    <source>
        <dbReference type="EMBL" id="MBC1180306.1"/>
    </source>
</evidence>
<name>A0A7G3B9H4_LUTLO</name>
<dbReference type="EMBL" id="GITU01011603">
    <property type="protein sequence ID" value="MBC1180306.1"/>
    <property type="molecule type" value="Transcribed_RNA"/>
</dbReference>
<dbReference type="AlphaFoldDB" id="A0A7G3B9H4"/>
<feature type="transmembrane region" description="Helical" evidence="2">
    <location>
        <begin position="317"/>
        <end position="338"/>
    </location>
</feature>
<keyword evidence="2" id="KW-1133">Transmembrane helix</keyword>
<feature type="compositionally biased region" description="Acidic residues" evidence="1">
    <location>
        <begin position="276"/>
        <end position="289"/>
    </location>
</feature>
<accession>A0A7G3B9H4</accession>
<protein>
    <submittedName>
        <fullName evidence="4">Uncharacterized protein</fullName>
    </submittedName>
</protein>
<keyword evidence="2" id="KW-0472">Membrane</keyword>
<feature type="compositionally biased region" description="Acidic residues" evidence="1">
    <location>
        <begin position="215"/>
        <end position="265"/>
    </location>
</feature>
<organism evidence="4">
    <name type="scientific">Lutzomyia longipalpis</name>
    <name type="common">Sand fly</name>
    <dbReference type="NCBI Taxonomy" id="7200"/>
    <lineage>
        <taxon>Eukaryota</taxon>
        <taxon>Metazoa</taxon>
        <taxon>Ecdysozoa</taxon>
        <taxon>Arthropoda</taxon>
        <taxon>Hexapoda</taxon>
        <taxon>Insecta</taxon>
        <taxon>Pterygota</taxon>
        <taxon>Neoptera</taxon>
        <taxon>Endopterygota</taxon>
        <taxon>Diptera</taxon>
        <taxon>Nematocera</taxon>
        <taxon>Psychodoidea</taxon>
        <taxon>Psychodidae</taxon>
        <taxon>Lutzomyia</taxon>
        <taxon>Lutzomyia</taxon>
    </lineage>
</organism>
<evidence type="ECO:0000256" key="1">
    <source>
        <dbReference type="SAM" id="MobiDB-lite"/>
    </source>
</evidence>
<feature type="compositionally biased region" description="Low complexity" evidence="1">
    <location>
        <begin position="290"/>
        <end position="299"/>
    </location>
</feature>
<keyword evidence="3" id="KW-0732">Signal</keyword>
<feature type="region of interest" description="Disordered" evidence="1">
    <location>
        <begin position="196"/>
        <end position="311"/>
    </location>
</feature>
<sequence length="388" mass="43112">MFATLPPRYSNNKTFTLPRLALNLLVANYVGFVVAQEPQYCEIIDFSSEDAFAMEACETGTEFSWTTYEDLAEEDQIPLLRPESVGLLKATGSFCGVVPSEITFTVDSGFIIPMYSKTPMNILVEAENEENKILDIEISLNPNEWFYLRLEGMFDENSVGLPGVYKIKLLAKEDFEDETVYIDFIQVFNTDYTDEECIPRELVDPTDPTDPTTETTEEPTTETTDEPTTEPTDEPTTETTDEPTTEATDEPTTETTDEPTTETTDEPTTQETDAPTTEETDAPTTEETDAPTTNPTEAPTDPPTLPEPEQPENEWKVVAAVFISLFCGACVLIMLLIFKPFFIKSTPASSNLVTNEHPMSRTTLPRLQVDSGSSGISGVNREAETSWP</sequence>
<proteinExistence type="predicted"/>
<evidence type="ECO:0000256" key="2">
    <source>
        <dbReference type="SAM" id="Phobius"/>
    </source>
</evidence>
<dbReference type="VEuPathDB" id="VectorBase:LLONM1_003988"/>
<feature type="compositionally biased region" description="Low complexity" evidence="1">
    <location>
        <begin position="205"/>
        <end position="214"/>
    </location>
</feature>
<feature type="region of interest" description="Disordered" evidence="1">
    <location>
        <begin position="365"/>
        <end position="388"/>
    </location>
</feature>
<feature type="compositionally biased region" description="Low complexity" evidence="1">
    <location>
        <begin position="266"/>
        <end position="275"/>
    </location>
</feature>
<evidence type="ECO:0000256" key="3">
    <source>
        <dbReference type="SAM" id="SignalP"/>
    </source>
</evidence>
<feature type="signal peptide" evidence="3">
    <location>
        <begin position="1"/>
        <end position="35"/>
    </location>
</feature>